<proteinExistence type="predicted"/>
<evidence type="ECO:0000313" key="7">
    <source>
        <dbReference type="Proteomes" id="UP001417504"/>
    </source>
</evidence>
<dbReference type="GO" id="GO:0005634">
    <property type="term" value="C:nucleus"/>
    <property type="evidence" value="ECO:0007669"/>
    <property type="project" value="TreeGrafter"/>
</dbReference>
<keyword evidence="2" id="KW-0808">Transferase</keyword>
<evidence type="ECO:0000313" key="6">
    <source>
        <dbReference type="EMBL" id="KAK9085715.1"/>
    </source>
</evidence>
<accession>A0AAP0E5I4</accession>
<dbReference type="Gene3D" id="1.10.510.10">
    <property type="entry name" value="Transferase(Phosphotransferase) domain 1"/>
    <property type="match status" value="1"/>
</dbReference>
<dbReference type="PANTHER" id="PTHR24057:SF5">
    <property type="entry name" value="SHAGGY-RELATED PROTEIN KINASE IOTA-RELATED"/>
    <property type="match status" value="1"/>
</dbReference>
<keyword evidence="1" id="KW-0723">Serine/threonine-protein kinase</keyword>
<keyword evidence="5" id="KW-0067">ATP-binding</keyword>
<keyword evidence="4" id="KW-0418">Kinase</keyword>
<dbReference type="Proteomes" id="UP001417504">
    <property type="component" value="Unassembled WGS sequence"/>
</dbReference>
<sequence length="106" mass="12148">MCTGYCIREVLRCLSISRCASVATLPGEILRDLCRIAVLGTSTREEIRCMNPNYTDFRFPQIKAHPWHKLEACAHPFFDELREPGARLPNGRPLPPLFNFKQEVCN</sequence>
<dbReference type="GO" id="GO:0005737">
    <property type="term" value="C:cytoplasm"/>
    <property type="evidence" value="ECO:0007669"/>
    <property type="project" value="TreeGrafter"/>
</dbReference>
<reference evidence="6 7" key="1">
    <citation type="submission" date="2024-01" db="EMBL/GenBank/DDBJ databases">
        <title>Genome assemblies of Stephania.</title>
        <authorList>
            <person name="Yang L."/>
        </authorList>
    </citation>
    <scope>NUCLEOTIDE SEQUENCE [LARGE SCALE GENOMIC DNA]</scope>
    <source>
        <strain evidence="6">QJT</strain>
        <tissue evidence="6">Leaf</tissue>
    </source>
</reference>
<keyword evidence="7" id="KW-1185">Reference proteome</keyword>
<keyword evidence="3" id="KW-0547">Nucleotide-binding</keyword>
<comment type="caution">
    <text evidence="6">The sequence shown here is derived from an EMBL/GenBank/DDBJ whole genome shotgun (WGS) entry which is preliminary data.</text>
</comment>
<dbReference type="GO" id="GO:0004674">
    <property type="term" value="F:protein serine/threonine kinase activity"/>
    <property type="evidence" value="ECO:0007669"/>
    <property type="project" value="UniProtKB-KW"/>
</dbReference>
<protein>
    <submittedName>
        <fullName evidence="6">Uncharacterized protein</fullName>
    </submittedName>
</protein>
<dbReference type="GO" id="GO:0005524">
    <property type="term" value="F:ATP binding"/>
    <property type="evidence" value="ECO:0007669"/>
    <property type="project" value="UniProtKB-KW"/>
</dbReference>
<organism evidence="6 7">
    <name type="scientific">Stephania japonica</name>
    <dbReference type="NCBI Taxonomy" id="461633"/>
    <lineage>
        <taxon>Eukaryota</taxon>
        <taxon>Viridiplantae</taxon>
        <taxon>Streptophyta</taxon>
        <taxon>Embryophyta</taxon>
        <taxon>Tracheophyta</taxon>
        <taxon>Spermatophyta</taxon>
        <taxon>Magnoliopsida</taxon>
        <taxon>Ranunculales</taxon>
        <taxon>Menispermaceae</taxon>
        <taxon>Menispermoideae</taxon>
        <taxon>Cissampelideae</taxon>
        <taxon>Stephania</taxon>
    </lineage>
</organism>
<evidence type="ECO:0000256" key="1">
    <source>
        <dbReference type="ARBA" id="ARBA00022527"/>
    </source>
</evidence>
<dbReference type="GO" id="GO:0009742">
    <property type="term" value="P:brassinosteroid mediated signaling pathway"/>
    <property type="evidence" value="ECO:0007669"/>
    <property type="project" value="TreeGrafter"/>
</dbReference>
<dbReference type="InterPro" id="IPR050591">
    <property type="entry name" value="GSK-3"/>
</dbReference>
<evidence type="ECO:0000256" key="2">
    <source>
        <dbReference type="ARBA" id="ARBA00022679"/>
    </source>
</evidence>
<dbReference type="PANTHER" id="PTHR24057">
    <property type="entry name" value="GLYCOGEN SYNTHASE KINASE-3 ALPHA"/>
    <property type="match status" value="1"/>
</dbReference>
<evidence type="ECO:0000256" key="5">
    <source>
        <dbReference type="ARBA" id="ARBA00022840"/>
    </source>
</evidence>
<evidence type="ECO:0000256" key="3">
    <source>
        <dbReference type="ARBA" id="ARBA00022741"/>
    </source>
</evidence>
<name>A0AAP0E5I4_9MAGN</name>
<dbReference type="AlphaFoldDB" id="A0AAP0E5I4"/>
<evidence type="ECO:0000256" key="4">
    <source>
        <dbReference type="ARBA" id="ARBA00022777"/>
    </source>
</evidence>
<dbReference type="EMBL" id="JBBNAE010000011">
    <property type="protein sequence ID" value="KAK9085715.1"/>
    <property type="molecule type" value="Genomic_DNA"/>
</dbReference>
<gene>
    <name evidence="6" type="ORF">Sjap_026126</name>
</gene>
<dbReference type="GO" id="GO:0030154">
    <property type="term" value="P:cell differentiation"/>
    <property type="evidence" value="ECO:0007669"/>
    <property type="project" value="TreeGrafter"/>
</dbReference>